<dbReference type="Gene3D" id="3.40.50.720">
    <property type="entry name" value="NAD(P)-binding Rossmann-like Domain"/>
    <property type="match status" value="1"/>
</dbReference>
<dbReference type="Pfam" id="PF01128">
    <property type="entry name" value="IspD"/>
    <property type="match status" value="1"/>
</dbReference>
<dbReference type="InterPro" id="IPR002347">
    <property type="entry name" value="SDR_fam"/>
</dbReference>
<evidence type="ECO:0000256" key="2">
    <source>
        <dbReference type="ARBA" id="ARBA00022679"/>
    </source>
</evidence>
<dbReference type="InterPro" id="IPR034683">
    <property type="entry name" value="IspD/TarI"/>
</dbReference>
<dbReference type="CDD" id="cd02516">
    <property type="entry name" value="CDP-ME_synthetase"/>
    <property type="match status" value="1"/>
</dbReference>
<dbReference type="PROSITE" id="PS00061">
    <property type="entry name" value="ADH_SHORT"/>
    <property type="match status" value="1"/>
</dbReference>
<dbReference type="RefSeq" id="WP_377932580.1">
    <property type="nucleotide sequence ID" value="NZ_JBHUEA010000005.1"/>
</dbReference>
<dbReference type="SUPFAM" id="SSF51735">
    <property type="entry name" value="NAD(P)-binding Rossmann-fold domains"/>
    <property type="match status" value="1"/>
</dbReference>
<comment type="similarity">
    <text evidence="1 4">Belongs to the short-chain dehydrogenases/reductases (SDR) family.</text>
</comment>
<dbReference type="CDD" id="cd05233">
    <property type="entry name" value="SDR_c"/>
    <property type="match status" value="1"/>
</dbReference>
<dbReference type="PRINTS" id="PR00081">
    <property type="entry name" value="GDHRDH"/>
</dbReference>
<name>A0ABW4LCS2_9MICO</name>
<dbReference type="EMBL" id="JBHUEA010000005">
    <property type="protein sequence ID" value="MFD1720862.1"/>
    <property type="molecule type" value="Genomic_DNA"/>
</dbReference>
<keyword evidence="2" id="KW-0808">Transferase</keyword>
<organism evidence="5 6">
    <name type="scientific">Amnibacterium endophyticum</name>
    <dbReference type="NCBI Taxonomy" id="2109337"/>
    <lineage>
        <taxon>Bacteria</taxon>
        <taxon>Bacillati</taxon>
        <taxon>Actinomycetota</taxon>
        <taxon>Actinomycetes</taxon>
        <taxon>Micrococcales</taxon>
        <taxon>Microbacteriaceae</taxon>
        <taxon>Amnibacterium</taxon>
    </lineage>
</organism>
<gene>
    <name evidence="5" type="ORF">ACFSBI_04810</name>
</gene>
<dbReference type="Proteomes" id="UP001597347">
    <property type="component" value="Unassembled WGS sequence"/>
</dbReference>
<keyword evidence="6" id="KW-1185">Reference proteome</keyword>
<evidence type="ECO:0000256" key="1">
    <source>
        <dbReference type="ARBA" id="ARBA00006484"/>
    </source>
</evidence>
<evidence type="ECO:0000313" key="5">
    <source>
        <dbReference type="EMBL" id="MFD1720862.1"/>
    </source>
</evidence>
<dbReference type="PRINTS" id="PR00080">
    <property type="entry name" value="SDRFAMILY"/>
</dbReference>
<dbReference type="Pfam" id="PF00106">
    <property type="entry name" value="adh_short"/>
    <property type="match status" value="1"/>
</dbReference>
<accession>A0ABW4LCS2</accession>
<dbReference type="PIRSF" id="PIRSF036586">
    <property type="entry name" value="CDP-ribitol_syn"/>
    <property type="match status" value="1"/>
</dbReference>
<proteinExistence type="inferred from homology"/>
<evidence type="ECO:0000313" key="6">
    <source>
        <dbReference type="Proteomes" id="UP001597347"/>
    </source>
</evidence>
<dbReference type="InterPro" id="IPR050088">
    <property type="entry name" value="IspD/TarI_cytidylyltransf_bact"/>
</dbReference>
<dbReference type="PANTHER" id="PTHR32125">
    <property type="entry name" value="2-C-METHYL-D-ERYTHRITOL 4-PHOSPHATE CYTIDYLYLTRANSFERASE, CHLOROPLASTIC"/>
    <property type="match status" value="1"/>
</dbReference>
<protein>
    <submittedName>
        <fullName evidence="5">SDR family NAD(P)-dependent oxidoreductase</fullName>
    </submittedName>
</protein>
<dbReference type="InterPro" id="IPR029044">
    <property type="entry name" value="Nucleotide-diphossugar_trans"/>
</dbReference>
<keyword evidence="3" id="KW-0548">Nucleotidyltransferase</keyword>
<evidence type="ECO:0000256" key="4">
    <source>
        <dbReference type="RuleBase" id="RU000363"/>
    </source>
</evidence>
<dbReference type="Gene3D" id="3.90.550.10">
    <property type="entry name" value="Spore Coat Polysaccharide Biosynthesis Protein SpsA, Chain A"/>
    <property type="match status" value="1"/>
</dbReference>
<reference evidence="6" key="1">
    <citation type="journal article" date="2019" name="Int. J. Syst. Evol. Microbiol.">
        <title>The Global Catalogue of Microorganisms (GCM) 10K type strain sequencing project: providing services to taxonomists for standard genome sequencing and annotation.</title>
        <authorList>
            <consortium name="The Broad Institute Genomics Platform"/>
            <consortium name="The Broad Institute Genome Sequencing Center for Infectious Disease"/>
            <person name="Wu L."/>
            <person name="Ma J."/>
        </authorList>
    </citation>
    <scope>NUCLEOTIDE SEQUENCE [LARGE SCALE GENOMIC DNA]</scope>
    <source>
        <strain evidence="6">CGMCC 1.12471</strain>
    </source>
</reference>
<comment type="caution">
    <text evidence="5">The sequence shown here is derived from an EMBL/GenBank/DDBJ whole genome shotgun (WGS) entry which is preliminary data.</text>
</comment>
<evidence type="ECO:0000256" key="3">
    <source>
        <dbReference type="ARBA" id="ARBA00022695"/>
    </source>
</evidence>
<dbReference type="PANTHER" id="PTHR32125:SF4">
    <property type="entry name" value="2-C-METHYL-D-ERYTHRITOL 4-PHOSPHATE CYTIDYLYLTRANSFERASE, CHLOROPLASTIC"/>
    <property type="match status" value="1"/>
</dbReference>
<sequence>MAEQGRLKTVAVILAGGVGVRAGLGMPKQLARIAGKPIIEHTIAAVDAADCIDEIFVMMEPNHMPAVEELIPRYGKLTGVYPGGETRNDTTRLALERLGEDECKVLFHDAVRPFVDERILQDCVDALDHYGAVDVAIPSADTIIQINTETNVLVDVPPRALLRRGQTPQAFLASAIRRAYERAGRDKNFVATDDCTVVLKYTPDVPISVVAGSDENMKITESIDVFIADKLFQLKSATPDGLSTADRERALEGKTVVVFGGSEGIGAAIADAAQRFGASVFPFSRSATGTDIRKRKRVRAALDQALEATGRIDYVVNSAGILEMGGLDTFSHQAVKNTIQVNLMGPIIIAQEALPALKETKGQLLYFTSSSYTRGRANYGMYSATKAATVNLTQSLSEEWAEHGVRVNCINPERTATGMRTKAFGEEPAGTLLAAETVAMASIDTLLSTVTGQIVDVRRRDKAPQPA</sequence>
<dbReference type="InterPro" id="IPR036291">
    <property type="entry name" value="NAD(P)-bd_dom_sf"/>
</dbReference>
<dbReference type="InterPro" id="IPR012115">
    <property type="entry name" value="CDP-ribitol_syn"/>
</dbReference>
<dbReference type="InterPro" id="IPR020904">
    <property type="entry name" value="Sc_DH/Rdtase_CS"/>
</dbReference>
<dbReference type="SUPFAM" id="SSF53448">
    <property type="entry name" value="Nucleotide-diphospho-sugar transferases"/>
    <property type="match status" value="1"/>
</dbReference>